<comment type="caution">
    <text evidence="2">The sequence shown here is derived from an EMBL/GenBank/DDBJ whole genome shotgun (WGS) entry which is preliminary data.</text>
</comment>
<dbReference type="EMBL" id="VIVR01000001">
    <property type="protein sequence ID" value="TWE20293.1"/>
    <property type="molecule type" value="Genomic_DNA"/>
</dbReference>
<dbReference type="OrthoDB" id="3290158at2"/>
<accession>A0A561EXF8</accession>
<gene>
    <name evidence="2" type="ORF">FB465_5442</name>
</gene>
<proteinExistence type="predicted"/>
<dbReference type="AlphaFoldDB" id="A0A561EXF8"/>
<feature type="domain" description="Ferric siderophore reductase C-terminal" evidence="1">
    <location>
        <begin position="250"/>
        <end position="269"/>
    </location>
</feature>
<dbReference type="InterPro" id="IPR024726">
    <property type="entry name" value="FhuF_C"/>
</dbReference>
<organism evidence="2 3">
    <name type="scientific">Kitasatospora atroaurantiaca</name>
    <dbReference type="NCBI Taxonomy" id="285545"/>
    <lineage>
        <taxon>Bacteria</taxon>
        <taxon>Bacillati</taxon>
        <taxon>Actinomycetota</taxon>
        <taxon>Actinomycetes</taxon>
        <taxon>Kitasatosporales</taxon>
        <taxon>Streptomycetaceae</taxon>
        <taxon>Kitasatospora</taxon>
    </lineage>
</organism>
<name>A0A561EXF8_9ACTN</name>
<dbReference type="GO" id="GO:0051537">
    <property type="term" value="F:2 iron, 2 sulfur cluster binding"/>
    <property type="evidence" value="ECO:0007669"/>
    <property type="project" value="InterPro"/>
</dbReference>
<reference evidence="2 3" key="1">
    <citation type="submission" date="2019-06" db="EMBL/GenBank/DDBJ databases">
        <title>Sequencing the genomes of 1000 actinobacteria strains.</title>
        <authorList>
            <person name="Klenk H.-P."/>
        </authorList>
    </citation>
    <scope>NUCLEOTIDE SEQUENCE [LARGE SCALE GENOMIC DNA]</scope>
    <source>
        <strain evidence="2 3">DSM 41649</strain>
    </source>
</reference>
<sequence length="278" mass="29067">MTARCTAGERPSPAFVPPDRAASALTWHASGVHPVKPHQLLERVGRIGPYFSVRTSAQDAPPPVGFRPLRELYATGPDAPLAQKIASAAGQLNTPEARVAASVVHLGLAARLWSVALATSALGATVPDLDPDRAHFLLPVGGPLDLWLPHPAVAHSDAPLLDRLHHTVVTSNLGPLATAVRTVAPVAPRLLDGNAASALAGTVRVLSADPELRRTGAAQAAASLARALLDRPPLFGTGAFTSAGPLRFRRNSCCLYYRVPGGGVCGDCVFDHPPRARR</sequence>
<evidence type="ECO:0000259" key="1">
    <source>
        <dbReference type="Pfam" id="PF11575"/>
    </source>
</evidence>
<evidence type="ECO:0000313" key="2">
    <source>
        <dbReference type="EMBL" id="TWE20293.1"/>
    </source>
</evidence>
<dbReference type="Pfam" id="PF11575">
    <property type="entry name" value="FhuF_C"/>
    <property type="match status" value="1"/>
</dbReference>
<keyword evidence="3" id="KW-1185">Reference proteome</keyword>
<evidence type="ECO:0000313" key="3">
    <source>
        <dbReference type="Proteomes" id="UP000318416"/>
    </source>
</evidence>
<protein>
    <submittedName>
        <fullName evidence="2">FhuF-like iron-sulfur protein</fullName>
    </submittedName>
</protein>
<dbReference type="Proteomes" id="UP000318416">
    <property type="component" value="Unassembled WGS sequence"/>
</dbReference>